<feature type="signal peptide" evidence="2">
    <location>
        <begin position="1"/>
        <end position="26"/>
    </location>
</feature>
<dbReference type="GO" id="GO:0016747">
    <property type="term" value="F:acyltransferase activity, transferring groups other than amino-acyl groups"/>
    <property type="evidence" value="ECO:0007669"/>
    <property type="project" value="InterPro"/>
</dbReference>
<dbReference type="PANTHER" id="PTHR11161">
    <property type="entry name" value="O-ACYLTRANSFERASE"/>
    <property type="match status" value="1"/>
</dbReference>
<dbReference type="Pfam" id="PF01757">
    <property type="entry name" value="Acyl_transf_3"/>
    <property type="match status" value="1"/>
</dbReference>
<name>A0AAE0Y445_9GAST</name>
<dbReference type="AlphaFoldDB" id="A0AAE0Y445"/>
<reference evidence="4" key="1">
    <citation type="journal article" date="2023" name="G3 (Bethesda)">
        <title>A reference genome for the long-term kleptoplast-retaining sea slug Elysia crispata morphotype clarki.</title>
        <authorList>
            <person name="Eastman K.E."/>
            <person name="Pendleton A.L."/>
            <person name="Shaikh M.A."/>
            <person name="Suttiyut T."/>
            <person name="Ogas R."/>
            <person name="Tomko P."/>
            <person name="Gavelis G."/>
            <person name="Widhalm J.R."/>
            <person name="Wisecaver J.H."/>
        </authorList>
    </citation>
    <scope>NUCLEOTIDE SEQUENCE</scope>
    <source>
        <strain evidence="4">ECLA1</strain>
    </source>
</reference>
<feature type="transmembrane region" description="Helical" evidence="1">
    <location>
        <begin position="439"/>
        <end position="461"/>
    </location>
</feature>
<evidence type="ECO:0000256" key="1">
    <source>
        <dbReference type="SAM" id="Phobius"/>
    </source>
</evidence>
<dbReference type="Pfam" id="PF20146">
    <property type="entry name" value="NRF"/>
    <property type="match status" value="1"/>
</dbReference>
<dbReference type="InterPro" id="IPR006621">
    <property type="entry name" value="Nose-resist-to-fluoxetine_N"/>
</dbReference>
<feature type="transmembrane region" description="Helical" evidence="1">
    <location>
        <begin position="750"/>
        <end position="780"/>
    </location>
</feature>
<accession>A0AAE0Y445</accession>
<feature type="domain" description="Nose resistant-to-fluoxetine protein N-terminal" evidence="3">
    <location>
        <begin position="142"/>
        <end position="268"/>
    </location>
</feature>
<protein>
    <recommendedName>
        <fullName evidence="3">Nose resistant-to-fluoxetine protein N-terminal domain-containing protein</fullName>
    </recommendedName>
</protein>
<comment type="caution">
    <text evidence="4">The sequence shown here is derived from an EMBL/GenBank/DDBJ whole genome shotgun (WGS) entry which is preliminary data.</text>
</comment>
<evidence type="ECO:0000313" key="5">
    <source>
        <dbReference type="Proteomes" id="UP001283361"/>
    </source>
</evidence>
<feature type="transmembrane region" description="Helical" evidence="1">
    <location>
        <begin position="400"/>
        <end position="419"/>
    </location>
</feature>
<evidence type="ECO:0000256" key="2">
    <source>
        <dbReference type="SAM" id="SignalP"/>
    </source>
</evidence>
<keyword evidence="2" id="KW-0732">Signal</keyword>
<dbReference type="Proteomes" id="UP001283361">
    <property type="component" value="Unassembled WGS sequence"/>
</dbReference>
<feature type="transmembrane region" description="Helical" evidence="1">
    <location>
        <begin position="645"/>
        <end position="668"/>
    </location>
</feature>
<dbReference type="InterPro" id="IPR002656">
    <property type="entry name" value="Acyl_transf_3_dom"/>
</dbReference>
<feature type="chain" id="PRO_5042292921" description="Nose resistant-to-fluoxetine protein N-terminal domain-containing protein" evidence="2">
    <location>
        <begin position="27"/>
        <end position="804"/>
    </location>
</feature>
<dbReference type="InterPro" id="IPR052728">
    <property type="entry name" value="O2_lipid_transport_reg"/>
</dbReference>
<keyword evidence="5" id="KW-1185">Reference proteome</keyword>
<feature type="transmembrane region" description="Helical" evidence="1">
    <location>
        <begin position="481"/>
        <end position="501"/>
    </location>
</feature>
<evidence type="ECO:0000313" key="4">
    <source>
        <dbReference type="EMBL" id="KAK3732200.1"/>
    </source>
</evidence>
<feature type="transmembrane region" description="Helical" evidence="1">
    <location>
        <begin position="553"/>
        <end position="580"/>
    </location>
</feature>
<evidence type="ECO:0000259" key="3">
    <source>
        <dbReference type="SMART" id="SM00703"/>
    </source>
</evidence>
<organism evidence="4 5">
    <name type="scientific">Elysia crispata</name>
    <name type="common">lettuce slug</name>
    <dbReference type="NCBI Taxonomy" id="231223"/>
    <lineage>
        <taxon>Eukaryota</taxon>
        <taxon>Metazoa</taxon>
        <taxon>Spiralia</taxon>
        <taxon>Lophotrochozoa</taxon>
        <taxon>Mollusca</taxon>
        <taxon>Gastropoda</taxon>
        <taxon>Heterobranchia</taxon>
        <taxon>Euthyneura</taxon>
        <taxon>Panpulmonata</taxon>
        <taxon>Sacoglossa</taxon>
        <taxon>Placobranchoidea</taxon>
        <taxon>Plakobranchidae</taxon>
        <taxon>Elysia</taxon>
    </lineage>
</organism>
<feature type="transmembrane region" description="Helical" evidence="1">
    <location>
        <begin position="688"/>
        <end position="712"/>
    </location>
</feature>
<keyword evidence="1" id="KW-0812">Transmembrane</keyword>
<gene>
    <name evidence="4" type="ORF">RRG08_026582</name>
</gene>
<dbReference type="PANTHER" id="PTHR11161:SF0">
    <property type="entry name" value="O-ACYLTRANSFERASE LIKE PROTEIN"/>
    <property type="match status" value="1"/>
</dbReference>
<keyword evidence="1" id="KW-1133">Transmembrane helix</keyword>
<dbReference type="EMBL" id="JAWDGP010006980">
    <property type="protein sequence ID" value="KAK3732200.1"/>
    <property type="molecule type" value="Genomic_DNA"/>
</dbReference>
<keyword evidence="1" id="KW-0472">Membrane</keyword>
<sequence length="804" mass="90361">MNTLNRVNENLSKTVLKLTFLLLVQAICNTESYYSIQRDHGKVTWSFPEARSPNYHERLALAGQVLAQNTKNVKQEPTVAATAEDLVLIFRTIENYFILPSENWHLKSDNSLRMADKVKVSVMELDSVIGSLNDLAESGAVSRRCINDTGYLLIGMLQRQGWALKFLDAAGKPGPGLSQIRLNFVGDYDLCRSQGSNGSETFKGNYVTWKISVGPLNPKNPTASPIVQWGVCMPDTCTDMENTLFVFEAVQYLGLNGTLNVLQAESHTDHRELSVATVVSIVILCIIGSLVFGGTFYDVIFLQWPRWRKQWIAKEEENRINTFISSSEGNPSRSRSPDDDDVLLIAKNDMEETTSILIVNPDTGRLVKALVAFSVYTNGFKLLNTTQQPDSISCIHGIRFFSMSWVILGHVFSFGLAYFDNLVSAIPDLVSRWTFDAIANAFVSVDTFFALSGILVSYLSVMQMRQKGWKLNWGLFYFHRFWRLTPPYILVMVLILGLQQYCGKGPLWESVQPSDKVVCEKYWWTNLLYINNLVHSNKVCLAQSWYLSNDMQFFVISPLMIIPFHFNTFLGLGSCSIFFLAHGITTAVLSAQHKWGASPISEARANDFQSYFMEYYEAPWCRIGPYIVGIVTGYLLATKRDSIKLNWITATIGWTVATAVALSVVYGLRGDIKGTHLSSVAVAALYNALARSAWGACICWVIIACVAGWGGFVNSFLSWSPFVVLGRLTYMAYLIHVSLINIYFGNQQTAFHLTIFNIAMAYISIMVGTYGVSFFLMLALESPMISLEKLFLPQRKMEWHQLPK</sequence>
<feature type="transmembrane region" description="Helical" evidence="1">
    <location>
        <begin position="273"/>
        <end position="300"/>
    </location>
</feature>
<feature type="transmembrane region" description="Helical" evidence="1">
    <location>
        <begin position="724"/>
        <end position="744"/>
    </location>
</feature>
<dbReference type="SMART" id="SM00703">
    <property type="entry name" value="NRF"/>
    <property type="match status" value="1"/>
</dbReference>
<proteinExistence type="predicted"/>